<feature type="binding site" description="covalent" evidence="6">
    <location>
        <position position="184"/>
    </location>
    <ligand>
        <name>heme c</name>
        <dbReference type="ChEBI" id="CHEBI:61717"/>
    </ligand>
</feature>
<evidence type="ECO:0000256" key="5">
    <source>
        <dbReference type="ARBA" id="ARBA00023004"/>
    </source>
</evidence>
<dbReference type="PANTHER" id="PTHR33546">
    <property type="entry name" value="LARGE, MULTIFUNCTIONAL SECRETED PROTEIN-RELATED"/>
    <property type="match status" value="1"/>
</dbReference>
<keyword evidence="4" id="KW-0249">Electron transport</keyword>
<accession>A0A4R5DK30</accession>
<dbReference type="Gene3D" id="2.120.10.30">
    <property type="entry name" value="TolB, C-terminal domain"/>
    <property type="match status" value="1"/>
</dbReference>
<feature type="binding site" description="covalent" evidence="6">
    <location>
        <position position="233"/>
    </location>
    <ligand>
        <name>heme c</name>
        <dbReference type="ChEBI" id="CHEBI:61717"/>
    </ligand>
</feature>
<dbReference type="GO" id="GO:0005506">
    <property type="term" value="F:iron ion binding"/>
    <property type="evidence" value="ECO:0007669"/>
    <property type="project" value="InterPro"/>
</dbReference>
<name>A0A4R5DK30_9BACT</name>
<dbReference type="EMBL" id="SMFL01000009">
    <property type="protein sequence ID" value="TDE12331.1"/>
    <property type="molecule type" value="Genomic_DNA"/>
</dbReference>
<keyword evidence="5 6" id="KW-0408">Iron</keyword>
<dbReference type="SUPFAM" id="SSF46626">
    <property type="entry name" value="Cytochrome c"/>
    <property type="match status" value="1"/>
</dbReference>
<gene>
    <name evidence="8" type="ORF">E0F88_21765</name>
</gene>
<dbReference type="PRINTS" id="PR00606">
    <property type="entry name" value="CYTCHROMECID"/>
</dbReference>
<evidence type="ECO:0000313" key="9">
    <source>
        <dbReference type="Proteomes" id="UP000294850"/>
    </source>
</evidence>
<dbReference type="GO" id="GO:0009055">
    <property type="term" value="F:electron transfer activity"/>
    <property type="evidence" value="ECO:0007669"/>
    <property type="project" value="InterPro"/>
</dbReference>
<dbReference type="InterPro" id="IPR002324">
    <property type="entry name" value="Cyt_c_ID"/>
</dbReference>
<dbReference type="RefSeq" id="WP_131960399.1">
    <property type="nucleotide sequence ID" value="NZ_SMFL01000009.1"/>
</dbReference>
<keyword evidence="2 6" id="KW-0349">Heme</keyword>
<dbReference type="AlphaFoldDB" id="A0A4R5DK30"/>
<dbReference type="PANTHER" id="PTHR33546:SF1">
    <property type="entry name" value="LARGE, MULTIFUNCTIONAL SECRETED PROTEIN"/>
    <property type="match status" value="1"/>
</dbReference>
<feature type="domain" description="Cytochrome c" evidence="7">
    <location>
        <begin position="170"/>
        <end position="255"/>
    </location>
</feature>
<dbReference type="Pfam" id="PF00034">
    <property type="entry name" value="Cytochrom_C"/>
    <property type="match status" value="1"/>
</dbReference>
<dbReference type="InterPro" id="IPR036909">
    <property type="entry name" value="Cyt_c-like_dom_sf"/>
</dbReference>
<sequence>MLTIALDTSCYIAYDLQGCTLRKVWKGGISMDGAPFTGKKDVQPTSWGANYFSDSTKTYKWTAEQNGRNIFIKIFNRGYYFDKNQIYLKYALTLTSGDTILIEERPEFVPDKKGNPGLERVFKTSQVPHGVTISLRSSENSIALGANTITKHLTSYQPLPEQFPPVFRKIYAHIGQELMDKSDCFTCHELDKNAVGPAFQQVAKRYQNDKNAVYYLTKKIREGGSGTWGNGVMNPHPLLSDDELKTITTYVLTLTPKTPVKVAAVQKKDESPQRTTKPGYGAALTGVHPAFDLTTLHNDQFQPKVGGLAFLPDGRLLLTTWDQVGGVYIVDGLEKSSKIKVKRIATGLAEPLGIEVVDGEIYVLQKQELTHLIDRDGDEIIDEYKSVCNTWTVSADFHEFAFGLVYKDGYFYVTLSMAMRLKPGEKQLTDRGKTLKVSRSGTFEIVNYGLRTPNGIGLGPDNEIFLTDNQGQWLPANKLIHIKQGEYLGMGWDVTDPKQRPAMSPPAIWLPENEIGNSPSEPVLLKEGLYKGQLLHGDVTYGGIQRDFLEKVKGEYQGAVFRFSQGLEAGVNRMRFGPDGALYVGEVGMVGGGWSWNEKLFGLQKLKSNGKTAFEMLAVRAKRNGFEIEFTQPLQAGYKVPEGEFTIQQWWYLPTEKYGGPKMDQETLSISKMTISNDRKKLLLELPNLKKGRVVYFRLPDNMQSQSGQSLWSSETWYTLNQIPD</sequence>
<reference evidence="8 9" key="1">
    <citation type="submission" date="2019-03" db="EMBL/GenBank/DDBJ databases">
        <title>Dyadobacter AR-3-6 sp. nov., isolated from arctic soil.</title>
        <authorList>
            <person name="Chaudhary D.K."/>
        </authorList>
    </citation>
    <scope>NUCLEOTIDE SEQUENCE [LARGE SCALE GENOMIC DNA]</scope>
    <source>
        <strain evidence="8 9">AR-3-6</strain>
    </source>
</reference>
<dbReference type="InterPro" id="IPR011042">
    <property type="entry name" value="6-blade_b-propeller_TolB-like"/>
</dbReference>
<dbReference type="InterPro" id="IPR009056">
    <property type="entry name" value="Cyt_c-like_dom"/>
</dbReference>
<evidence type="ECO:0000256" key="1">
    <source>
        <dbReference type="ARBA" id="ARBA00022448"/>
    </source>
</evidence>
<dbReference type="Proteomes" id="UP000294850">
    <property type="component" value="Unassembled WGS sequence"/>
</dbReference>
<dbReference type="SUPFAM" id="SSF50952">
    <property type="entry name" value="Soluble quinoprotein glucose dehydrogenase"/>
    <property type="match status" value="1"/>
</dbReference>
<evidence type="ECO:0000256" key="4">
    <source>
        <dbReference type="ARBA" id="ARBA00022982"/>
    </source>
</evidence>
<dbReference type="InterPro" id="IPR011041">
    <property type="entry name" value="Quinoprot_gluc/sorb_DH_b-prop"/>
</dbReference>
<evidence type="ECO:0000256" key="3">
    <source>
        <dbReference type="ARBA" id="ARBA00022723"/>
    </source>
</evidence>
<proteinExistence type="predicted"/>
<dbReference type="GO" id="GO:0020037">
    <property type="term" value="F:heme binding"/>
    <property type="evidence" value="ECO:0007669"/>
    <property type="project" value="InterPro"/>
</dbReference>
<keyword evidence="3 6" id="KW-0479">Metal-binding</keyword>
<keyword evidence="9" id="KW-1185">Reference proteome</keyword>
<dbReference type="OrthoDB" id="9814063at2"/>
<evidence type="ECO:0000259" key="7">
    <source>
        <dbReference type="PROSITE" id="PS51007"/>
    </source>
</evidence>
<feature type="binding site" description="covalent" evidence="6">
    <location>
        <position position="188"/>
    </location>
    <ligand>
        <name>heme c</name>
        <dbReference type="ChEBI" id="CHEBI:61717"/>
    </ligand>
</feature>
<protein>
    <submittedName>
        <fullName evidence="8">C-type cytochrome</fullName>
    </submittedName>
</protein>
<dbReference type="PROSITE" id="PS51007">
    <property type="entry name" value="CYTC"/>
    <property type="match status" value="1"/>
</dbReference>
<organism evidence="8 9">
    <name type="scientific">Dyadobacter psychrotolerans</name>
    <dbReference type="NCBI Taxonomy" id="2541721"/>
    <lineage>
        <taxon>Bacteria</taxon>
        <taxon>Pseudomonadati</taxon>
        <taxon>Bacteroidota</taxon>
        <taxon>Cytophagia</taxon>
        <taxon>Cytophagales</taxon>
        <taxon>Spirosomataceae</taxon>
        <taxon>Dyadobacter</taxon>
    </lineage>
</organism>
<evidence type="ECO:0000313" key="8">
    <source>
        <dbReference type="EMBL" id="TDE12331.1"/>
    </source>
</evidence>
<comment type="caution">
    <text evidence="8">The sequence shown here is derived from an EMBL/GenBank/DDBJ whole genome shotgun (WGS) entry which is preliminary data.</text>
</comment>
<evidence type="ECO:0000256" key="2">
    <source>
        <dbReference type="ARBA" id="ARBA00022617"/>
    </source>
</evidence>
<keyword evidence="1" id="KW-0813">Transport</keyword>
<evidence type="ECO:0000256" key="6">
    <source>
        <dbReference type="PIRSR" id="PIRSR602324-1"/>
    </source>
</evidence>
<comment type="PTM">
    <text evidence="6">Binds 1 heme c group covalently per subunit.</text>
</comment>
<dbReference type="Gene3D" id="1.10.760.10">
    <property type="entry name" value="Cytochrome c-like domain"/>
    <property type="match status" value="1"/>
</dbReference>